<evidence type="ECO:0000259" key="2">
    <source>
        <dbReference type="Pfam" id="PF13193"/>
    </source>
</evidence>
<reference evidence="3" key="1">
    <citation type="submission" date="2019-08" db="EMBL/GenBank/DDBJ databases">
        <title>The improved chromosome-level genome for the pearl oyster Pinctada fucata martensii using PacBio sequencing and Hi-C.</title>
        <authorList>
            <person name="Zheng Z."/>
        </authorList>
    </citation>
    <scope>NUCLEOTIDE SEQUENCE</scope>
    <source>
        <strain evidence="3">ZZ-2019</strain>
        <tissue evidence="3">Adductor muscle</tissue>
    </source>
</reference>
<protein>
    <submittedName>
        <fullName evidence="3">Uncharacterized protein</fullName>
    </submittedName>
</protein>
<organism evidence="3 4">
    <name type="scientific">Pinctada imbricata</name>
    <name type="common">Atlantic pearl-oyster</name>
    <name type="synonym">Pinctada martensii</name>
    <dbReference type="NCBI Taxonomy" id="66713"/>
    <lineage>
        <taxon>Eukaryota</taxon>
        <taxon>Metazoa</taxon>
        <taxon>Spiralia</taxon>
        <taxon>Lophotrochozoa</taxon>
        <taxon>Mollusca</taxon>
        <taxon>Bivalvia</taxon>
        <taxon>Autobranchia</taxon>
        <taxon>Pteriomorphia</taxon>
        <taxon>Pterioida</taxon>
        <taxon>Pterioidea</taxon>
        <taxon>Pteriidae</taxon>
        <taxon>Pinctada</taxon>
    </lineage>
</organism>
<sequence>MESNNMVSRSNLKRRSYLYTPWGGNVPYFTIPERLKMLAERNPEKEALVFVGDDGRIGVTYAETVQKSEEIARKLMNIGIKQNDVVAVHDDKSPIWLYCTLGVQMCGAWPFHFYFQKNDGSDVAAMLQKMNCRAIISQPGEGNSYVNIMKNFVTFKDDGEIESKNVPTLGKIIFTNNPSDFKGGLLAPNIPLSADDTLPDIEPEDIAAIFCSSGSTGPPKLISRTHSNILLAEMICTEAAYFKIDEPIFCDRTFGWIAGYPSSIFVGITRVTTSTSFKEKTLSELCASTVKIINQENCRHAILFSSTINEIMNGNYNMNTLESILSGGGPISSKDAVLVGKVCHRFINGYGSTENGGMALNVITDLTKMRNYDTGVPFPGVEVKVVDKDGRLSAIGTPGEIHVRSRFSSTGYLTEEQDWHKRNRVKGYWHKTEDCGYISEDGHLFVTGRMSESIIIEGAIFLPAQYEDIFKQNPCVEDAVAFGIPDEILFNVAGVAVTLKEGMTTTAEDLLTFFRKKRDLNFDDSFYASKFVPKKVLFFEKFPLANSGKVARKLVKEKALEMIGSEGCKN</sequence>
<evidence type="ECO:0000259" key="1">
    <source>
        <dbReference type="Pfam" id="PF00501"/>
    </source>
</evidence>
<name>A0AA88YEY0_PINIB</name>
<dbReference type="InterPro" id="IPR000873">
    <property type="entry name" value="AMP-dep_synth/lig_dom"/>
</dbReference>
<comment type="caution">
    <text evidence="3">The sequence shown here is derived from an EMBL/GenBank/DDBJ whole genome shotgun (WGS) entry which is preliminary data.</text>
</comment>
<dbReference type="AlphaFoldDB" id="A0AA88YEY0"/>
<dbReference type="Proteomes" id="UP001186944">
    <property type="component" value="Unassembled WGS sequence"/>
</dbReference>
<dbReference type="EMBL" id="VSWD01000008">
    <property type="protein sequence ID" value="KAK3095361.1"/>
    <property type="molecule type" value="Genomic_DNA"/>
</dbReference>
<dbReference type="Pfam" id="PF13193">
    <property type="entry name" value="AMP-binding_C"/>
    <property type="match status" value="1"/>
</dbReference>
<dbReference type="InterPro" id="IPR025110">
    <property type="entry name" value="AMP-bd_C"/>
</dbReference>
<dbReference type="Gene3D" id="3.40.50.12780">
    <property type="entry name" value="N-terminal domain of ligase-like"/>
    <property type="match status" value="1"/>
</dbReference>
<dbReference type="Gene3D" id="3.30.300.30">
    <property type="match status" value="1"/>
</dbReference>
<feature type="domain" description="AMP-dependent synthetase/ligase" evidence="1">
    <location>
        <begin position="39"/>
        <end position="413"/>
    </location>
</feature>
<dbReference type="InterPro" id="IPR042099">
    <property type="entry name" value="ANL_N_sf"/>
</dbReference>
<dbReference type="PANTHER" id="PTHR42814:SF3">
    <property type="entry name" value="BETA-N-ACETYLHEXOSAMINIDASE"/>
    <property type="match status" value="1"/>
</dbReference>
<evidence type="ECO:0000313" key="4">
    <source>
        <dbReference type="Proteomes" id="UP001186944"/>
    </source>
</evidence>
<dbReference type="PANTHER" id="PTHR42814">
    <property type="entry name" value="AMP-BINDING DOMAIN-CONTAINING PROTEIN"/>
    <property type="match status" value="1"/>
</dbReference>
<feature type="domain" description="AMP-binding enzyme C-terminal" evidence="2">
    <location>
        <begin position="467"/>
        <end position="549"/>
    </location>
</feature>
<gene>
    <name evidence="3" type="ORF">FSP39_013738</name>
</gene>
<dbReference type="Pfam" id="PF00501">
    <property type="entry name" value="AMP-binding"/>
    <property type="match status" value="1"/>
</dbReference>
<dbReference type="InterPro" id="IPR045851">
    <property type="entry name" value="AMP-bd_C_sf"/>
</dbReference>
<dbReference type="InterPro" id="IPR020845">
    <property type="entry name" value="AMP-binding_CS"/>
</dbReference>
<proteinExistence type="predicted"/>
<evidence type="ECO:0000313" key="3">
    <source>
        <dbReference type="EMBL" id="KAK3095361.1"/>
    </source>
</evidence>
<accession>A0AA88YEY0</accession>
<keyword evidence="4" id="KW-1185">Reference proteome</keyword>
<dbReference type="PROSITE" id="PS00455">
    <property type="entry name" value="AMP_BINDING"/>
    <property type="match status" value="1"/>
</dbReference>
<dbReference type="SUPFAM" id="SSF56801">
    <property type="entry name" value="Acetyl-CoA synthetase-like"/>
    <property type="match status" value="1"/>
</dbReference>